<evidence type="ECO:0000256" key="9">
    <source>
        <dbReference type="ARBA" id="ARBA00023289"/>
    </source>
</evidence>
<dbReference type="CDD" id="cd00157">
    <property type="entry name" value="Rho"/>
    <property type="match status" value="1"/>
</dbReference>
<dbReference type="GO" id="GO:0007264">
    <property type="term" value="P:small GTPase-mediated signal transduction"/>
    <property type="evidence" value="ECO:0007669"/>
    <property type="project" value="InterPro"/>
</dbReference>
<dbReference type="SMART" id="SM00173">
    <property type="entry name" value="RAS"/>
    <property type="match status" value="1"/>
</dbReference>
<evidence type="ECO:0000256" key="6">
    <source>
        <dbReference type="ARBA" id="ARBA00023134"/>
    </source>
</evidence>
<comment type="similarity">
    <text evidence="2">Belongs to the small GTPase superfamily. Rho family.</text>
</comment>
<protein>
    <submittedName>
        <fullName evidence="10">Uncharacterized protein</fullName>
    </submittedName>
</protein>
<accession>A0A9W4KMN5</accession>
<gene>
    <name evidence="10" type="ORF">PEGY_LOCUS10691</name>
</gene>
<dbReference type="PROSITE" id="PS51421">
    <property type="entry name" value="RAS"/>
    <property type="match status" value="1"/>
</dbReference>
<dbReference type="AlphaFoldDB" id="A0A9W4KMN5"/>
<evidence type="ECO:0000256" key="2">
    <source>
        <dbReference type="ARBA" id="ARBA00010142"/>
    </source>
</evidence>
<dbReference type="PROSITE" id="PS51419">
    <property type="entry name" value="RAB"/>
    <property type="match status" value="1"/>
</dbReference>
<proteinExistence type="inferred from homology"/>
<evidence type="ECO:0000256" key="3">
    <source>
        <dbReference type="ARBA" id="ARBA00022475"/>
    </source>
</evidence>
<evidence type="ECO:0000256" key="7">
    <source>
        <dbReference type="ARBA" id="ARBA00023136"/>
    </source>
</evidence>
<dbReference type="PANTHER" id="PTHR24072">
    <property type="entry name" value="RHO FAMILY GTPASE"/>
    <property type="match status" value="1"/>
</dbReference>
<evidence type="ECO:0000256" key="4">
    <source>
        <dbReference type="ARBA" id="ARBA00022481"/>
    </source>
</evidence>
<keyword evidence="7" id="KW-0472">Membrane</keyword>
<dbReference type="Gene3D" id="3.40.50.300">
    <property type="entry name" value="P-loop containing nucleotide triphosphate hydrolases"/>
    <property type="match status" value="1"/>
</dbReference>
<evidence type="ECO:0000256" key="1">
    <source>
        <dbReference type="ARBA" id="ARBA00004342"/>
    </source>
</evidence>
<name>A0A9W4KMN5_9EURO</name>
<dbReference type="PROSITE" id="PS51420">
    <property type="entry name" value="RHO"/>
    <property type="match status" value="1"/>
</dbReference>
<dbReference type="NCBIfam" id="TIGR00231">
    <property type="entry name" value="small_GTP"/>
    <property type="match status" value="1"/>
</dbReference>
<keyword evidence="11" id="KW-1185">Reference proteome</keyword>
<evidence type="ECO:0000313" key="11">
    <source>
        <dbReference type="Proteomes" id="UP001154252"/>
    </source>
</evidence>
<dbReference type="InterPro" id="IPR027417">
    <property type="entry name" value="P-loop_NTPase"/>
</dbReference>
<evidence type="ECO:0000313" key="10">
    <source>
        <dbReference type="EMBL" id="CAG8909893.1"/>
    </source>
</evidence>
<keyword evidence="4" id="KW-0488">Methylation</keyword>
<keyword evidence="5" id="KW-0547">Nucleotide-binding</keyword>
<keyword evidence="9" id="KW-0636">Prenylation</keyword>
<dbReference type="PRINTS" id="PR00449">
    <property type="entry name" value="RASTRNSFRMNG"/>
</dbReference>
<dbReference type="GO" id="GO:0003924">
    <property type="term" value="F:GTPase activity"/>
    <property type="evidence" value="ECO:0007669"/>
    <property type="project" value="InterPro"/>
</dbReference>
<comment type="caution">
    <text evidence="10">The sequence shown here is derived from an EMBL/GenBank/DDBJ whole genome shotgun (WGS) entry which is preliminary data.</text>
</comment>
<dbReference type="InterPro" id="IPR003578">
    <property type="entry name" value="Small_GTPase_Rho"/>
</dbReference>
<dbReference type="OrthoDB" id="8830751at2759"/>
<keyword evidence="6" id="KW-0342">GTP-binding</keyword>
<dbReference type="SUPFAM" id="SSF52540">
    <property type="entry name" value="P-loop containing nucleoside triphosphate hydrolases"/>
    <property type="match status" value="1"/>
</dbReference>
<evidence type="ECO:0000256" key="5">
    <source>
        <dbReference type="ARBA" id="ARBA00022741"/>
    </source>
</evidence>
<sequence>MSTTAKHVKCVVVGDNGAGKTTLLIRYTTASFCPPEEVPTIFDNYTIKVRVRDEYYDLALWDTYKPEEHDRLRALSYPGTDVLLVCFSVISRHSFNNVGCFWLSEIQHFLPSVPWLLIGTRIDQRGQYDTVNNIPWNRPVTTGEAIRKAKRLGAFKYIECSSLERINVDEVFEQVSNRGF</sequence>
<dbReference type="InterPro" id="IPR001806">
    <property type="entry name" value="Small_GTPase"/>
</dbReference>
<reference evidence="10" key="1">
    <citation type="submission" date="2021-07" db="EMBL/GenBank/DDBJ databases">
        <authorList>
            <person name="Branca A.L. A."/>
        </authorList>
    </citation>
    <scope>NUCLEOTIDE SEQUENCE</scope>
</reference>
<comment type="subcellular location">
    <subcellularLocation>
        <location evidence="1">Cell membrane</location>
        <topology evidence="1">Lipid-anchor</topology>
        <orientation evidence="1">Cytoplasmic side</orientation>
    </subcellularLocation>
</comment>
<dbReference type="FunFam" id="3.40.50.300:FF:000983">
    <property type="entry name" value="Rho family GTPase"/>
    <property type="match status" value="1"/>
</dbReference>
<dbReference type="EMBL" id="CAJVRC010000904">
    <property type="protein sequence ID" value="CAG8909893.1"/>
    <property type="molecule type" value="Genomic_DNA"/>
</dbReference>
<organism evidence="10 11">
    <name type="scientific">Penicillium egyptiacum</name>
    <dbReference type="NCBI Taxonomy" id="1303716"/>
    <lineage>
        <taxon>Eukaryota</taxon>
        <taxon>Fungi</taxon>
        <taxon>Dikarya</taxon>
        <taxon>Ascomycota</taxon>
        <taxon>Pezizomycotina</taxon>
        <taxon>Eurotiomycetes</taxon>
        <taxon>Eurotiomycetidae</taxon>
        <taxon>Eurotiales</taxon>
        <taxon>Aspergillaceae</taxon>
        <taxon>Penicillium</taxon>
    </lineage>
</organism>
<dbReference type="GO" id="GO:0005525">
    <property type="term" value="F:GTP binding"/>
    <property type="evidence" value="ECO:0007669"/>
    <property type="project" value="UniProtKB-KW"/>
</dbReference>
<dbReference type="SMART" id="SM00175">
    <property type="entry name" value="RAB"/>
    <property type="match status" value="1"/>
</dbReference>
<dbReference type="InterPro" id="IPR005225">
    <property type="entry name" value="Small_GTP-bd"/>
</dbReference>
<dbReference type="GO" id="GO:0005886">
    <property type="term" value="C:plasma membrane"/>
    <property type="evidence" value="ECO:0007669"/>
    <property type="project" value="UniProtKB-SubCell"/>
</dbReference>
<evidence type="ECO:0000256" key="8">
    <source>
        <dbReference type="ARBA" id="ARBA00023288"/>
    </source>
</evidence>
<dbReference type="Proteomes" id="UP001154252">
    <property type="component" value="Unassembled WGS sequence"/>
</dbReference>
<dbReference type="SMART" id="SM00174">
    <property type="entry name" value="RHO"/>
    <property type="match status" value="1"/>
</dbReference>
<keyword evidence="8" id="KW-0449">Lipoprotein</keyword>
<dbReference type="Pfam" id="PF00071">
    <property type="entry name" value="Ras"/>
    <property type="match status" value="1"/>
</dbReference>
<keyword evidence="3" id="KW-1003">Cell membrane</keyword>